<gene>
    <name evidence="3" type="ORF">QS713_02985</name>
</gene>
<organism evidence="3 4">
    <name type="scientific">Gleimia hominis</name>
    <dbReference type="NCBI Taxonomy" id="595468"/>
    <lineage>
        <taxon>Bacteria</taxon>
        <taxon>Bacillati</taxon>
        <taxon>Actinomycetota</taxon>
        <taxon>Actinomycetes</taxon>
        <taxon>Actinomycetales</taxon>
        <taxon>Actinomycetaceae</taxon>
        <taxon>Gleimia</taxon>
    </lineage>
</organism>
<feature type="region of interest" description="Disordered" evidence="1">
    <location>
        <begin position="167"/>
        <end position="201"/>
    </location>
</feature>
<feature type="domain" description="THAP4-like heme-binding" evidence="2">
    <location>
        <begin position="12"/>
        <end position="160"/>
    </location>
</feature>
<feature type="compositionally biased region" description="Polar residues" evidence="1">
    <location>
        <begin position="189"/>
        <end position="201"/>
    </location>
</feature>
<dbReference type="InterPro" id="IPR012674">
    <property type="entry name" value="Calycin"/>
</dbReference>
<dbReference type="EMBL" id="JASXSX010000001">
    <property type="protein sequence ID" value="MDT3767031.1"/>
    <property type="molecule type" value="Genomic_DNA"/>
</dbReference>
<dbReference type="InterPro" id="IPR014878">
    <property type="entry name" value="THAP4-like_heme-bd"/>
</dbReference>
<accession>A0ABU3IAU1</accession>
<name>A0ABU3IAU1_9ACTO</name>
<evidence type="ECO:0000259" key="2">
    <source>
        <dbReference type="Pfam" id="PF08768"/>
    </source>
</evidence>
<evidence type="ECO:0000313" key="4">
    <source>
        <dbReference type="Proteomes" id="UP001247542"/>
    </source>
</evidence>
<dbReference type="RefSeq" id="WP_313272322.1">
    <property type="nucleotide sequence ID" value="NZ_JASXSX010000001.1"/>
</dbReference>
<protein>
    <submittedName>
        <fullName evidence="3">Heme-binding beta-barrel domain-containing protein</fullName>
    </submittedName>
</protein>
<proteinExistence type="predicted"/>
<dbReference type="Pfam" id="PF08768">
    <property type="entry name" value="THAP4_heme-bd"/>
    <property type="match status" value="1"/>
</dbReference>
<keyword evidence="4" id="KW-1185">Reference proteome</keyword>
<comment type="caution">
    <text evidence="3">The sequence shown here is derived from an EMBL/GenBank/DDBJ whole genome shotgun (WGS) entry which is preliminary data.</text>
</comment>
<dbReference type="SUPFAM" id="SSF50814">
    <property type="entry name" value="Lipocalins"/>
    <property type="match status" value="1"/>
</dbReference>
<dbReference type="Proteomes" id="UP001247542">
    <property type="component" value="Unassembled WGS sequence"/>
</dbReference>
<sequence>MIVIPENLPPKLAKLTWLLGSWRGWGTSGEGAGDPVLIRFDAQILGEQVRTNTQLIAVEQVGELSAETNAVDGAAALKPVKLLWEESAYWSVVDPDKGVLQISSTRSDGLCALWAGKVDGPRMRLLVDTLVRASGAPEIKQGERLYGLVESDVFFTETLKGAEQMVTSGRVTRVEDPKPGGENGLAPSEGTSDASEGTSDE</sequence>
<reference evidence="3 4" key="1">
    <citation type="submission" date="2023-06" db="EMBL/GenBank/DDBJ databases">
        <title>Draft genome sequence of Gleimia hominis type strain CCUG 57540T.</title>
        <authorList>
            <person name="Salva-Serra F."/>
            <person name="Cardew S."/>
            <person name="Jensie Markopoulos S."/>
            <person name="Ohlen M."/>
            <person name="Inganas E."/>
            <person name="Svensson-Stadler L."/>
            <person name="Moore E.R.B."/>
        </authorList>
    </citation>
    <scope>NUCLEOTIDE SEQUENCE [LARGE SCALE GENOMIC DNA]</scope>
    <source>
        <strain evidence="3 4">CCUG 57540</strain>
    </source>
</reference>
<evidence type="ECO:0000256" key="1">
    <source>
        <dbReference type="SAM" id="MobiDB-lite"/>
    </source>
</evidence>
<evidence type="ECO:0000313" key="3">
    <source>
        <dbReference type="EMBL" id="MDT3767031.1"/>
    </source>
</evidence>
<dbReference type="Gene3D" id="2.40.128.20">
    <property type="match status" value="1"/>
</dbReference>